<evidence type="ECO:0000256" key="4">
    <source>
        <dbReference type="ARBA" id="ARBA00022825"/>
    </source>
</evidence>
<dbReference type="Gene3D" id="6.20.330.10">
    <property type="match status" value="1"/>
</dbReference>
<dbReference type="InterPro" id="IPR033855">
    <property type="entry name" value="Protein_C"/>
</dbReference>
<sequence length="447" mass="45596">MTVLPHLAARLFGVPLAIHRPKLDVILSVLGARIGLADLAAPVGYTPAARAPAPASGKVAVIPIHGTLVRRTSGLEAESGLASYTGIAAQLEAALASPEVAAILLDIDSPGGESGGVFDLADRIRAASQVKPVWAMANDMAFSAAYALASAATRVFVARTGGVGSIGVIAMHVDQSVKDAKDGVRYTAVFAGERKNDLNPHEPISDEAHAVLEAEVDRVYDLFVETVARHRGIDADAVRATEAGLFFGPDAVTAGLADAVGGFDDALAQLTQSLSPLPTQVAPASQAGLRAAGPSQGKCAPSGGSEPQAQLGGHFCNHQMESSMNDRTDPAAADRPLADPAGSPSQSATTTAMTVADAIEIAQTCTLAGRTDLIAGFLEANDSPAKVRSQLLAAQAEASPEITSRIAPDAARPAASNPLIDAAKHLAAQAARPSGFAAQSPAFKKEI</sequence>
<gene>
    <name evidence="7" type="ORF">R77564_04325</name>
</gene>
<keyword evidence="4" id="KW-0720">Serine protease</keyword>
<name>A0ABN9KMX8_9RALS</name>
<reference evidence="7 8" key="1">
    <citation type="submission" date="2023-07" db="EMBL/GenBank/DDBJ databases">
        <authorList>
            <person name="Peeters C."/>
        </authorList>
    </citation>
    <scope>NUCLEOTIDE SEQUENCE [LARGE SCALE GENOMIC DNA]</scope>
    <source>
        <strain evidence="7 8">LMG 32965</strain>
    </source>
</reference>
<dbReference type="PANTHER" id="PTHR33209:SF1">
    <property type="entry name" value="PEPTIDASE S49 DOMAIN-CONTAINING PROTEIN"/>
    <property type="match status" value="1"/>
</dbReference>
<dbReference type="Proteomes" id="UP001189792">
    <property type="component" value="Unassembled WGS sequence"/>
</dbReference>
<dbReference type="Gene3D" id="3.90.226.10">
    <property type="entry name" value="2-enoyl-CoA Hydratase, Chain A, domain 1"/>
    <property type="match status" value="1"/>
</dbReference>
<feature type="domain" description="Peptidase S49" evidence="6">
    <location>
        <begin position="127"/>
        <end position="272"/>
    </location>
</feature>
<dbReference type="Pfam" id="PF01343">
    <property type="entry name" value="Peptidase_S49"/>
    <property type="match status" value="1"/>
</dbReference>
<feature type="compositionally biased region" description="Low complexity" evidence="5">
    <location>
        <begin position="330"/>
        <end position="341"/>
    </location>
</feature>
<dbReference type="RefSeq" id="WP_316887505.1">
    <property type="nucleotide sequence ID" value="NZ_CAUDLI010000011.1"/>
</dbReference>
<accession>A0ABN9KMX8</accession>
<organism evidence="7 8">
    <name type="scientific">Ralstonia flatus</name>
    <dbReference type="NCBI Taxonomy" id="3058601"/>
    <lineage>
        <taxon>Bacteria</taxon>
        <taxon>Pseudomonadati</taxon>
        <taxon>Pseudomonadota</taxon>
        <taxon>Betaproteobacteria</taxon>
        <taxon>Burkholderiales</taxon>
        <taxon>Burkholderiaceae</taxon>
        <taxon>Ralstonia</taxon>
    </lineage>
</organism>
<dbReference type="CDD" id="cd07022">
    <property type="entry name" value="S49_Sppa_36K_type"/>
    <property type="match status" value="1"/>
</dbReference>
<dbReference type="InterPro" id="IPR029045">
    <property type="entry name" value="ClpP/crotonase-like_dom_sf"/>
</dbReference>
<evidence type="ECO:0000313" key="7">
    <source>
        <dbReference type="EMBL" id="CAJ0899408.1"/>
    </source>
</evidence>
<evidence type="ECO:0000259" key="6">
    <source>
        <dbReference type="Pfam" id="PF01343"/>
    </source>
</evidence>
<feature type="region of interest" description="Disordered" evidence="5">
    <location>
        <begin position="285"/>
        <end position="348"/>
    </location>
</feature>
<evidence type="ECO:0000256" key="3">
    <source>
        <dbReference type="ARBA" id="ARBA00022801"/>
    </source>
</evidence>
<evidence type="ECO:0000256" key="2">
    <source>
        <dbReference type="ARBA" id="ARBA00022670"/>
    </source>
</evidence>
<dbReference type="PANTHER" id="PTHR33209">
    <property type="entry name" value="PROTEASE 4"/>
    <property type="match status" value="1"/>
</dbReference>
<dbReference type="InterPro" id="IPR002142">
    <property type="entry name" value="Peptidase_S49"/>
</dbReference>
<comment type="similarity">
    <text evidence="1">Belongs to the peptidase S49 family.</text>
</comment>
<keyword evidence="8" id="KW-1185">Reference proteome</keyword>
<evidence type="ECO:0000313" key="8">
    <source>
        <dbReference type="Proteomes" id="UP001189792"/>
    </source>
</evidence>
<dbReference type="EMBL" id="CAUDLI010000011">
    <property type="protein sequence ID" value="CAJ0899408.1"/>
    <property type="molecule type" value="Genomic_DNA"/>
</dbReference>
<comment type="caution">
    <text evidence="7">The sequence shown here is derived from an EMBL/GenBank/DDBJ whole genome shotgun (WGS) entry which is preliminary data.</text>
</comment>
<protein>
    <recommendedName>
        <fullName evidence="6">Peptidase S49 domain-containing protein</fullName>
    </recommendedName>
</protein>
<dbReference type="SUPFAM" id="SSF52096">
    <property type="entry name" value="ClpP/crotonase"/>
    <property type="match status" value="1"/>
</dbReference>
<evidence type="ECO:0000256" key="5">
    <source>
        <dbReference type="SAM" id="MobiDB-lite"/>
    </source>
</evidence>
<proteinExistence type="inferred from homology"/>
<keyword evidence="3" id="KW-0378">Hydrolase</keyword>
<evidence type="ECO:0000256" key="1">
    <source>
        <dbReference type="ARBA" id="ARBA00008683"/>
    </source>
</evidence>
<keyword evidence="2" id="KW-0645">Protease</keyword>